<reference evidence="1 2" key="1">
    <citation type="journal article" date="2014" name="Genome Announc.">
        <title>Complete Closed Genome Sequences of Three Bibersteinia trehalosi Nasopharyngeal Isolates from Cattle with Shipping Fever.</title>
        <authorList>
            <person name="Harhay G.P."/>
            <person name="McVey D.S."/>
            <person name="Koren S."/>
            <person name="Phillippy A.M."/>
            <person name="Bono J."/>
            <person name="Harhay D.M."/>
            <person name="Clawson M.L."/>
            <person name="Heaton M.P."/>
            <person name="Chitko-McKown C.G."/>
            <person name="Korlach J."/>
            <person name="Smith T.P."/>
        </authorList>
    </citation>
    <scope>NUCLEOTIDE SEQUENCE [LARGE SCALE GENOMIC DNA]</scope>
    <source>
        <strain evidence="1 2">USDA-ARS-USMARC-188</strain>
    </source>
</reference>
<sequence length="44" mass="5211">MATATIMEELATLLPQAEIRKLDELHQHYEFDIKQSKKRLNKPM</sequence>
<evidence type="ECO:0000313" key="2">
    <source>
        <dbReference type="Proteomes" id="UP000019091"/>
    </source>
</evidence>
<dbReference type="RefSeq" id="WP_015431562.1">
    <property type="nucleotide sequence ID" value="NZ_CP006954.1"/>
</dbReference>
<dbReference type="KEGG" id="btre:F542_20620"/>
<name>A0A4V7ICR6_BIBTR</name>
<gene>
    <name evidence="1" type="ORF">F542_20620</name>
</gene>
<organism evidence="1 2">
    <name type="scientific">Bibersteinia trehalosi USDA-ARS-USMARC-188</name>
    <dbReference type="NCBI Taxonomy" id="1263829"/>
    <lineage>
        <taxon>Bacteria</taxon>
        <taxon>Pseudomonadati</taxon>
        <taxon>Pseudomonadota</taxon>
        <taxon>Gammaproteobacteria</taxon>
        <taxon>Pasteurellales</taxon>
        <taxon>Pasteurellaceae</taxon>
        <taxon>Bibersteinia</taxon>
    </lineage>
</organism>
<accession>A0A4V7ICR6</accession>
<protein>
    <submittedName>
        <fullName evidence="1">Uncharacterized protein</fullName>
    </submittedName>
</protein>
<dbReference type="EMBL" id="CP006954">
    <property type="protein sequence ID" value="AHG82771.1"/>
    <property type="molecule type" value="Genomic_DNA"/>
</dbReference>
<proteinExistence type="predicted"/>
<dbReference type="AlphaFoldDB" id="A0A4V7ICR6"/>
<dbReference type="Proteomes" id="UP000019091">
    <property type="component" value="Chromosome"/>
</dbReference>
<evidence type="ECO:0000313" key="1">
    <source>
        <dbReference type="EMBL" id="AHG82771.1"/>
    </source>
</evidence>